<gene>
    <name evidence="2" type="ORF">A4U43_C03F5940</name>
</gene>
<dbReference type="AlphaFoldDB" id="A0A5P1FCT2"/>
<name>A0A5P1FCT2_ASPOF</name>
<organism evidence="2 3">
    <name type="scientific">Asparagus officinalis</name>
    <name type="common">Garden asparagus</name>
    <dbReference type="NCBI Taxonomy" id="4686"/>
    <lineage>
        <taxon>Eukaryota</taxon>
        <taxon>Viridiplantae</taxon>
        <taxon>Streptophyta</taxon>
        <taxon>Embryophyta</taxon>
        <taxon>Tracheophyta</taxon>
        <taxon>Spermatophyta</taxon>
        <taxon>Magnoliopsida</taxon>
        <taxon>Liliopsida</taxon>
        <taxon>Asparagales</taxon>
        <taxon>Asparagaceae</taxon>
        <taxon>Asparagoideae</taxon>
        <taxon>Asparagus</taxon>
    </lineage>
</organism>
<dbReference type="EMBL" id="CM007383">
    <property type="protein sequence ID" value="ONK74411.1"/>
    <property type="molecule type" value="Genomic_DNA"/>
</dbReference>
<sequence length="224" mass="24519">MSSASTVSTPLLFSYLCRSTSLILDDTTLSPKRSFRRHHNQIPLKSASSSTASSLSFDARLSKLRSTSSFQPLRFSVLHIFSRSPLARSNLTRRLFQSQAFDDAGLEAGRGRLRNNSCPSETSSPECGSSVSINHSAEGANSNGFEASSSQSAQPIRKSSAKLFGIELRQLQQSPSTASDVQGSFRFLLSNTVSPETRAVQNKLQFLCRDSSFWNGEVWEAVVQ</sequence>
<evidence type="ECO:0000256" key="1">
    <source>
        <dbReference type="SAM" id="MobiDB-lite"/>
    </source>
</evidence>
<accession>A0A5P1FCT2</accession>
<feature type="compositionally biased region" description="Polar residues" evidence="1">
    <location>
        <begin position="114"/>
        <end position="154"/>
    </location>
</feature>
<evidence type="ECO:0000313" key="3">
    <source>
        <dbReference type="Proteomes" id="UP000243459"/>
    </source>
</evidence>
<reference evidence="3" key="1">
    <citation type="journal article" date="2017" name="Nat. Commun.">
        <title>The asparagus genome sheds light on the origin and evolution of a young Y chromosome.</title>
        <authorList>
            <person name="Harkess A."/>
            <person name="Zhou J."/>
            <person name="Xu C."/>
            <person name="Bowers J.E."/>
            <person name="Van der Hulst R."/>
            <person name="Ayyampalayam S."/>
            <person name="Mercati F."/>
            <person name="Riccardi P."/>
            <person name="McKain M.R."/>
            <person name="Kakrana A."/>
            <person name="Tang H."/>
            <person name="Ray J."/>
            <person name="Groenendijk J."/>
            <person name="Arikit S."/>
            <person name="Mathioni S.M."/>
            <person name="Nakano M."/>
            <person name="Shan H."/>
            <person name="Telgmann-Rauber A."/>
            <person name="Kanno A."/>
            <person name="Yue Z."/>
            <person name="Chen H."/>
            <person name="Li W."/>
            <person name="Chen Y."/>
            <person name="Xu X."/>
            <person name="Zhang Y."/>
            <person name="Luo S."/>
            <person name="Chen H."/>
            <person name="Gao J."/>
            <person name="Mao Z."/>
            <person name="Pires J.C."/>
            <person name="Luo M."/>
            <person name="Kudrna D."/>
            <person name="Wing R.A."/>
            <person name="Meyers B.C."/>
            <person name="Yi K."/>
            <person name="Kong H."/>
            <person name="Lavrijsen P."/>
            <person name="Sunseri F."/>
            <person name="Falavigna A."/>
            <person name="Ye Y."/>
            <person name="Leebens-Mack J.H."/>
            <person name="Chen G."/>
        </authorList>
    </citation>
    <scope>NUCLEOTIDE SEQUENCE [LARGE SCALE GENOMIC DNA]</scope>
    <source>
        <strain evidence="3">cv. DH0086</strain>
    </source>
</reference>
<proteinExistence type="predicted"/>
<dbReference type="Gramene" id="ONK74411">
    <property type="protein sequence ID" value="ONK74411"/>
    <property type="gene ID" value="A4U43_C03F5940"/>
</dbReference>
<keyword evidence="3" id="KW-1185">Reference proteome</keyword>
<protein>
    <submittedName>
        <fullName evidence="2">Uncharacterized protein</fullName>
    </submittedName>
</protein>
<dbReference type="Proteomes" id="UP000243459">
    <property type="component" value="Chromosome 3"/>
</dbReference>
<evidence type="ECO:0000313" key="2">
    <source>
        <dbReference type="EMBL" id="ONK74411.1"/>
    </source>
</evidence>
<feature type="region of interest" description="Disordered" evidence="1">
    <location>
        <begin position="112"/>
        <end position="154"/>
    </location>
</feature>